<accession>A0A9P8TQJ0</accession>
<evidence type="ECO:0000313" key="3">
    <source>
        <dbReference type="Proteomes" id="UP000774326"/>
    </source>
</evidence>
<proteinExistence type="predicted"/>
<evidence type="ECO:0000256" key="1">
    <source>
        <dbReference type="SAM" id="MobiDB-lite"/>
    </source>
</evidence>
<reference evidence="2" key="1">
    <citation type="journal article" date="2021" name="Open Biol.">
        <title>Shared evolutionary footprints suggest mitochondrial oxidative damage underlies multiple complex I losses in fungi.</title>
        <authorList>
            <person name="Schikora-Tamarit M.A."/>
            <person name="Marcet-Houben M."/>
            <person name="Nosek J."/>
            <person name="Gabaldon T."/>
        </authorList>
    </citation>
    <scope>NUCLEOTIDE SEQUENCE</scope>
    <source>
        <strain evidence="2">CBS2887</strain>
    </source>
</reference>
<feature type="compositionally biased region" description="Low complexity" evidence="1">
    <location>
        <begin position="39"/>
        <end position="49"/>
    </location>
</feature>
<organism evidence="2 3">
    <name type="scientific">Wickerhamomyces pijperi</name>
    <name type="common">Yeast</name>
    <name type="synonym">Pichia pijperi</name>
    <dbReference type="NCBI Taxonomy" id="599730"/>
    <lineage>
        <taxon>Eukaryota</taxon>
        <taxon>Fungi</taxon>
        <taxon>Dikarya</taxon>
        <taxon>Ascomycota</taxon>
        <taxon>Saccharomycotina</taxon>
        <taxon>Saccharomycetes</taxon>
        <taxon>Phaffomycetales</taxon>
        <taxon>Wickerhamomycetaceae</taxon>
        <taxon>Wickerhamomyces</taxon>
    </lineage>
</organism>
<gene>
    <name evidence="2" type="ORF">WICPIJ_002107</name>
</gene>
<comment type="caution">
    <text evidence="2">The sequence shown here is derived from an EMBL/GenBank/DDBJ whole genome shotgun (WGS) entry which is preliminary data.</text>
</comment>
<dbReference type="AlphaFoldDB" id="A0A9P8TQJ0"/>
<evidence type="ECO:0000313" key="2">
    <source>
        <dbReference type="EMBL" id="KAH3686946.1"/>
    </source>
</evidence>
<dbReference type="Proteomes" id="UP000774326">
    <property type="component" value="Unassembled WGS sequence"/>
</dbReference>
<feature type="non-terminal residue" evidence="2">
    <location>
        <position position="1"/>
    </location>
</feature>
<feature type="region of interest" description="Disordered" evidence="1">
    <location>
        <begin position="31"/>
        <end position="61"/>
    </location>
</feature>
<keyword evidence="3" id="KW-1185">Reference proteome</keyword>
<name>A0A9P8TQJ0_WICPI</name>
<reference evidence="2" key="2">
    <citation type="submission" date="2021-01" db="EMBL/GenBank/DDBJ databases">
        <authorList>
            <person name="Schikora-Tamarit M.A."/>
        </authorList>
    </citation>
    <scope>NUCLEOTIDE SEQUENCE</scope>
    <source>
        <strain evidence="2">CBS2887</strain>
    </source>
</reference>
<dbReference type="EMBL" id="JAEUBG010001129">
    <property type="protein sequence ID" value="KAH3686946.1"/>
    <property type="molecule type" value="Genomic_DNA"/>
</dbReference>
<sequence length="112" mass="12324">RDRGVSQLSAHLLGNVHELVRKDGQSDRINGQFFFNTGSSSSSSSSSSSRGRDNGTSKRQIGLDIQMVLQTDSVGARWDQVRLEIIGNDSWALHLVTRRQLFQPVNTGGELP</sequence>
<protein>
    <submittedName>
        <fullName evidence="2">Uncharacterized protein</fullName>
    </submittedName>
</protein>